<comment type="caution">
    <text evidence="1">The sequence shown here is derived from an EMBL/GenBank/DDBJ whole genome shotgun (WGS) entry which is preliminary data.</text>
</comment>
<organism evidence="1 2">
    <name type="scientific">Lasiosphaeris hirsuta</name>
    <dbReference type="NCBI Taxonomy" id="260670"/>
    <lineage>
        <taxon>Eukaryota</taxon>
        <taxon>Fungi</taxon>
        <taxon>Dikarya</taxon>
        <taxon>Ascomycota</taxon>
        <taxon>Pezizomycotina</taxon>
        <taxon>Sordariomycetes</taxon>
        <taxon>Sordariomycetidae</taxon>
        <taxon>Sordariales</taxon>
        <taxon>Lasiosphaeriaceae</taxon>
        <taxon>Lasiosphaeris</taxon>
    </lineage>
</organism>
<keyword evidence="2" id="KW-1185">Reference proteome</keyword>
<dbReference type="EMBL" id="JAUKUA010000009">
    <property type="protein sequence ID" value="KAK0702162.1"/>
    <property type="molecule type" value="Genomic_DNA"/>
</dbReference>
<protein>
    <submittedName>
        <fullName evidence="1">Uncharacterized protein</fullName>
    </submittedName>
</protein>
<sequence>MALAVPTPGIFLANSGVTPTFKDILPYSTYVKWYENVHIPDWMSAKPGAITAAWRYQCLDTSRAMPFLVTYKYPDISATSAHEFRDVTLSDPLLPDGGPVTKFIQIVIMSGPHVETWRSGSTGDERGALLVTEAIDPTNMTTDQFNDWYHQSYINEISQIDGWRRTSRFDNGPWGGGQPRWLALHEFEEKSFDAKTTKIPGLLGTSKETKRVEESAQKLDMAIWKLVRVYGDKTAPWGTESWEDQIL</sequence>
<dbReference type="AlphaFoldDB" id="A0AA39ZRC8"/>
<proteinExistence type="predicted"/>
<gene>
    <name evidence="1" type="ORF">B0H67DRAFT_558479</name>
</gene>
<name>A0AA39ZRC8_9PEZI</name>
<evidence type="ECO:0000313" key="2">
    <source>
        <dbReference type="Proteomes" id="UP001172102"/>
    </source>
</evidence>
<evidence type="ECO:0000313" key="1">
    <source>
        <dbReference type="EMBL" id="KAK0702162.1"/>
    </source>
</evidence>
<accession>A0AA39ZRC8</accession>
<reference evidence="1" key="1">
    <citation type="submission" date="2023-06" db="EMBL/GenBank/DDBJ databases">
        <title>Genome-scale phylogeny and comparative genomics of the fungal order Sordariales.</title>
        <authorList>
            <consortium name="Lawrence Berkeley National Laboratory"/>
            <person name="Hensen N."/>
            <person name="Bonometti L."/>
            <person name="Westerberg I."/>
            <person name="Brannstrom I.O."/>
            <person name="Guillou S."/>
            <person name="Cros-Aarteil S."/>
            <person name="Calhoun S."/>
            <person name="Haridas S."/>
            <person name="Kuo A."/>
            <person name="Mondo S."/>
            <person name="Pangilinan J."/>
            <person name="Riley R."/>
            <person name="Labutti K."/>
            <person name="Andreopoulos B."/>
            <person name="Lipzen A."/>
            <person name="Chen C."/>
            <person name="Yanf M."/>
            <person name="Daum C."/>
            <person name="Ng V."/>
            <person name="Clum A."/>
            <person name="Steindorff A."/>
            <person name="Ohm R."/>
            <person name="Martin F."/>
            <person name="Silar P."/>
            <person name="Natvig D."/>
            <person name="Lalanne C."/>
            <person name="Gautier V."/>
            <person name="Ament-Velasquez S.L."/>
            <person name="Kruys A."/>
            <person name="Hutchinson M.I."/>
            <person name="Powell A.J."/>
            <person name="Barry K."/>
            <person name="Miller A.N."/>
            <person name="Grigoriev I.V."/>
            <person name="Debuchy R."/>
            <person name="Gladieux P."/>
            <person name="Thoren M.H."/>
            <person name="Johannesson H."/>
        </authorList>
    </citation>
    <scope>NUCLEOTIDE SEQUENCE</scope>
    <source>
        <strain evidence="1">SMH4607-1</strain>
    </source>
</reference>
<dbReference type="Proteomes" id="UP001172102">
    <property type="component" value="Unassembled WGS sequence"/>
</dbReference>